<accession>A0A5B7F8A1</accession>
<dbReference type="Proteomes" id="UP000324222">
    <property type="component" value="Unassembled WGS sequence"/>
</dbReference>
<evidence type="ECO:0000256" key="1">
    <source>
        <dbReference type="SAM" id="MobiDB-lite"/>
    </source>
</evidence>
<dbReference type="AlphaFoldDB" id="A0A5B7F8A1"/>
<protein>
    <submittedName>
        <fullName evidence="2">Uncharacterized protein</fullName>
    </submittedName>
</protein>
<feature type="region of interest" description="Disordered" evidence="1">
    <location>
        <begin position="25"/>
        <end position="44"/>
    </location>
</feature>
<evidence type="ECO:0000313" key="3">
    <source>
        <dbReference type="Proteomes" id="UP000324222"/>
    </source>
</evidence>
<evidence type="ECO:0000313" key="2">
    <source>
        <dbReference type="EMBL" id="MPC43391.1"/>
    </source>
</evidence>
<dbReference type="EMBL" id="VSRR010005811">
    <property type="protein sequence ID" value="MPC43391.1"/>
    <property type="molecule type" value="Genomic_DNA"/>
</dbReference>
<gene>
    <name evidence="2" type="ORF">E2C01_037037</name>
</gene>
<reference evidence="2 3" key="1">
    <citation type="submission" date="2019-05" db="EMBL/GenBank/DDBJ databases">
        <title>Another draft genome of Portunus trituberculatus and its Hox gene families provides insights of decapod evolution.</title>
        <authorList>
            <person name="Jeong J.-H."/>
            <person name="Song I."/>
            <person name="Kim S."/>
            <person name="Choi T."/>
            <person name="Kim D."/>
            <person name="Ryu S."/>
            <person name="Kim W."/>
        </authorList>
    </citation>
    <scope>NUCLEOTIDE SEQUENCE [LARGE SCALE GENOMIC DNA]</scope>
    <source>
        <tissue evidence="2">Muscle</tissue>
    </source>
</reference>
<sequence>MTAGTLPLTFSTIFPTQQPIPAFPVTGHSSKDKHELTSATGQRRVVTTERTESGGGFYYIASAASSIGERKRDVIRRRGTIGCYHYVTAILHCDW</sequence>
<name>A0A5B7F8A1_PORTR</name>
<comment type="caution">
    <text evidence="2">The sequence shown here is derived from an EMBL/GenBank/DDBJ whole genome shotgun (WGS) entry which is preliminary data.</text>
</comment>
<proteinExistence type="predicted"/>
<organism evidence="2 3">
    <name type="scientific">Portunus trituberculatus</name>
    <name type="common">Swimming crab</name>
    <name type="synonym">Neptunus trituberculatus</name>
    <dbReference type="NCBI Taxonomy" id="210409"/>
    <lineage>
        <taxon>Eukaryota</taxon>
        <taxon>Metazoa</taxon>
        <taxon>Ecdysozoa</taxon>
        <taxon>Arthropoda</taxon>
        <taxon>Crustacea</taxon>
        <taxon>Multicrustacea</taxon>
        <taxon>Malacostraca</taxon>
        <taxon>Eumalacostraca</taxon>
        <taxon>Eucarida</taxon>
        <taxon>Decapoda</taxon>
        <taxon>Pleocyemata</taxon>
        <taxon>Brachyura</taxon>
        <taxon>Eubrachyura</taxon>
        <taxon>Portunoidea</taxon>
        <taxon>Portunidae</taxon>
        <taxon>Portuninae</taxon>
        <taxon>Portunus</taxon>
    </lineage>
</organism>
<keyword evidence="3" id="KW-1185">Reference proteome</keyword>